<dbReference type="Pfam" id="PF25944">
    <property type="entry name" value="Beta-barrel_RND"/>
    <property type="match status" value="1"/>
</dbReference>
<feature type="signal peptide" evidence="3">
    <location>
        <begin position="1"/>
        <end position="33"/>
    </location>
</feature>
<evidence type="ECO:0000259" key="7">
    <source>
        <dbReference type="Pfam" id="PF25967"/>
    </source>
</evidence>
<dbReference type="Pfam" id="PF25967">
    <property type="entry name" value="RND-MFP_C"/>
    <property type="match status" value="1"/>
</dbReference>
<comment type="similarity">
    <text evidence="2">Belongs to the membrane fusion protein (MFP) (TC 8.A.1) family.</text>
</comment>
<dbReference type="Gene3D" id="2.40.420.20">
    <property type="match status" value="1"/>
</dbReference>
<feature type="domain" description="Multidrug resistance protein MdtA-like alpha-helical hairpin" evidence="4">
    <location>
        <begin position="112"/>
        <end position="180"/>
    </location>
</feature>
<sequence length="399" mass="42415">MIPTQFSYPKMGLLPRLAAIGCAVALAGCNLQAEEEAKPPRQPTEVGIVTAMTEDVPLVNELAGRTSPFETSEVRPQVSGIIEARSFTEGAFVKKGDTLYQIDASLFEASVAEARANLESAKAGEDNARIEFERLKPLAQKGAVSEQAFTDATAALRSATAAVAQNNAKLQTAEINLRYSKVTAPISGRIGRSLVTTGALVSAQQTQALATIQRLDPIFVDIQQSSTALLKLRDAMASSELSKDTAEVRLKLEDGQEYPLPGKLQFTDVTVNPSTGSVTLRAEFPNPDAILLPGMYVRAVLSQTQAKDAILVPQQSVTRSPTGEASALVVGEGDTVQRRALQVAQAVGNRWLVTEGLAPGDRVIVEGVSKVKPDDKVKIVDLGKKQTAEATENKAVPAL</sequence>
<dbReference type="InterPro" id="IPR058626">
    <property type="entry name" value="MdtA-like_b-barrel"/>
</dbReference>
<feature type="domain" description="Multidrug resistance protein MdtA-like barrel-sandwich hybrid" evidence="5">
    <location>
        <begin position="71"/>
        <end position="213"/>
    </location>
</feature>
<dbReference type="NCBIfam" id="TIGR01730">
    <property type="entry name" value="RND_mfp"/>
    <property type="match status" value="1"/>
</dbReference>
<dbReference type="Proteomes" id="UP000585437">
    <property type="component" value="Unassembled WGS sequence"/>
</dbReference>
<feature type="domain" description="Multidrug resistance protein MdtA-like beta-barrel" evidence="6">
    <location>
        <begin position="217"/>
        <end position="302"/>
    </location>
</feature>
<evidence type="ECO:0000259" key="5">
    <source>
        <dbReference type="Pfam" id="PF25917"/>
    </source>
</evidence>
<evidence type="ECO:0000313" key="8">
    <source>
        <dbReference type="EMBL" id="MBB6510081.1"/>
    </source>
</evidence>
<evidence type="ECO:0000256" key="3">
    <source>
        <dbReference type="SAM" id="SignalP"/>
    </source>
</evidence>
<proteinExistence type="inferred from homology"/>
<evidence type="ECO:0000259" key="6">
    <source>
        <dbReference type="Pfam" id="PF25944"/>
    </source>
</evidence>
<dbReference type="Pfam" id="PF25917">
    <property type="entry name" value="BSH_RND"/>
    <property type="match status" value="1"/>
</dbReference>
<keyword evidence="3" id="KW-0732">Signal</keyword>
<dbReference type="InterPro" id="IPR058624">
    <property type="entry name" value="MdtA-like_HH"/>
</dbReference>
<dbReference type="Gene3D" id="1.10.287.470">
    <property type="entry name" value="Helix hairpin bin"/>
    <property type="match status" value="1"/>
</dbReference>
<comment type="caution">
    <text evidence="8">The sequence shown here is derived from an EMBL/GenBank/DDBJ whole genome shotgun (WGS) entry which is preliminary data.</text>
</comment>
<dbReference type="FunFam" id="2.40.420.20:FF:000001">
    <property type="entry name" value="Efflux RND transporter periplasmic adaptor subunit"/>
    <property type="match status" value="1"/>
</dbReference>
<protein>
    <submittedName>
        <fullName evidence="8">Membrane fusion protein (Multidrug efflux system)</fullName>
    </submittedName>
</protein>
<dbReference type="GO" id="GO:0022857">
    <property type="term" value="F:transmembrane transporter activity"/>
    <property type="evidence" value="ECO:0007669"/>
    <property type="project" value="InterPro"/>
</dbReference>
<dbReference type="InterPro" id="IPR058627">
    <property type="entry name" value="MdtA-like_C"/>
</dbReference>
<dbReference type="GO" id="GO:0005886">
    <property type="term" value="C:plasma membrane"/>
    <property type="evidence" value="ECO:0007669"/>
    <property type="project" value="UniProtKB-SubCell"/>
</dbReference>
<name>A0A7X0JM06_9HYPH</name>
<evidence type="ECO:0000313" key="9">
    <source>
        <dbReference type="Proteomes" id="UP000585437"/>
    </source>
</evidence>
<dbReference type="SUPFAM" id="SSF111369">
    <property type="entry name" value="HlyD-like secretion proteins"/>
    <property type="match status" value="1"/>
</dbReference>
<dbReference type="GO" id="GO:0046677">
    <property type="term" value="P:response to antibiotic"/>
    <property type="evidence" value="ECO:0007669"/>
    <property type="project" value="TreeGrafter"/>
</dbReference>
<dbReference type="PANTHER" id="PTHR30158:SF3">
    <property type="entry name" value="MULTIDRUG EFFLUX PUMP SUBUNIT ACRA-RELATED"/>
    <property type="match status" value="1"/>
</dbReference>
<gene>
    <name evidence="8" type="ORF">F4695_003467</name>
</gene>
<accession>A0A7X0JM06</accession>
<dbReference type="Gene3D" id="2.40.50.100">
    <property type="match status" value="1"/>
</dbReference>
<reference evidence="8 9" key="1">
    <citation type="submission" date="2020-08" db="EMBL/GenBank/DDBJ databases">
        <title>The Agave Microbiome: Exploring the role of microbial communities in plant adaptations to desert environments.</title>
        <authorList>
            <person name="Partida-Martinez L.P."/>
        </authorList>
    </citation>
    <scope>NUCLEOTIDE SEQUENCE [LARGE SCALE GENOMIC DNA]</scope>
    <source>
        <strain evidence="8 9">AS3.12</strain>
    </source>
</reference>
<dbReference type="RefSeq" id="WP_210311827.1">
    <property type="nucleotide sequence ID" value="NZ_JACHBU010000007.1"/>
</dbReference>
<dbReference type="InterPro" id="IPR058625">
    <property type="entry name" value="MdtA-like_BSH"/>
</dbReference>
<feature type="chain" id="PRO_5031094611" evidence="3">
    <location>
        <begin position="34"/>
        <end position="399"/>
    </location>
</feature>
<evidence type="ECO:0000256" key="2">
    <source>
        <dbReference type="ARBA" id="ARBA00009477"/>
    </source>
</evidence>
<feature type="domain" description="Multidrug resistance protein MdtA-like C-terminal permuted SH3" evidence="7">
    <location>
        <begin position="308"/>
        <end position="369"/>
    </location>
</feature>
<organism evidence="8 9">
    <name type="scientific">Rhizobium soli</name>
    <dbReference type="NCBI Taxonomy" id="424798"/>
    <lineage>
        <taxon>Bacteria</taxon>
        <taxon>Pseudomonadati</taxon>
        <taxon>Pseudomonadota</taxon>
        <taxon>Alphaproteobacteria</taxon>
        <taxon>Hyphomicrobiales</taxon>
        <taxon>Rhizobiaceae</taxon>
        <taxon>Rhizobium/Agrobacterium group</taxon>
        <taxon>Rhizobium</taxon>
    </lineage>
</organism>
<dbReference type="AlphaFoldDB" id="A0A7X0JM06"/>
<keyword evidence="9" id="KW-1185">Reference proteome</keyword>
<dbReference type="EMBL" id="JACHBU010000007">
    <property type="protein sequence ID" value="MBB6510081.1"/>
    <property type="molecule type" value="Genomic_DNA"/>
</dbReference>
<evidence type="ECO:0000256" key="1">
    <source>
        <dbReference type="ARBA" id="ARBA00004196"/>
    </source>
</evidence>
<comment type="subcellular location">
    <subcellularLocation>
        <location evidence="1">Cell envelope</location>
    </subcellularLocation>
</comment>
<dbReference type="Gene3D" id="2.40.30.170">
    <property type="match status" value="1"/>
</dbReference>
<dbReference type="InterPro" id="IPR006143">
    <property type="entry name" value="RND_pump_MFP"/>
</dbReference>
<dbReference type="PANTHER" id="PTHR30158">
    <property type="entry name" value="ACRA/E-RELATED COMPONENT OF DRUG EFFLUX TRANSPORTER"/>
    <property type="match status" value="1"/>
</dbReference>
<evidence type="ECO:0000259" key="4">
    <source>
        <dbReference type="Pfam" id="PF25876"/>
    </source>
</evidence>
<dbReference type="Pfam" id="PF25876">
    <property type="entry name" value="HH_MFP_RND"/>
    <property type="match status" value="1"/>
</dbReference>